<accession>A0A4R2GGX0</accession>
<keyword evidence="2" id="KW-1185">Reference proteome</keyword>
<dbReference type="EMBL" id="SLWK01000007">
    <property type="protein sequence ID" value="TCO07626.1"/>
    <property type="molecule type" value="Genomic_DNA"/>
</dbReference>
<sequence>MKKHYVVSCFFVILAFTSCKKDSDSEYLPSFEGITIRDNGYDLPIENDPDDWRLDVEFSQIERNLFDTIDFNNIASVEEAVVEEVTGSIPAIIKCPKPVFYPNPVNHYGYISHNAGDIVNIVVVNKSFQRLFEFRGDSFRVMRIDFSDFPEGFYRLYYVFQNLEYEITGMGYGDVSVGMFDLFYGDM</sequence>
<comment type="caution">
    <text evidence="1">The sequence shown here is derived from an EMBL/GenBank/DDBJ whole genome shotgun (WGS) entry which is preliminary data.</text>
</comment>
<dbReference type="Proteomes" id="UP000295221">
    <property type="component" value="Unassembled WGS sequence"/>
</dbReference>
<organism evidence="1 2">
    <name type="scientific">Natronoflexus pectinivorans</name>
    <dbReference type="NCBI Taxonomy" id="682526"/>
    <lineage>
        <taxon>Bacteria</taxon>
        <taxon>Pseudomonadati</taxon>
        <taxon>Bacteroidota</taxon>
        <taxon>Bacteroidia</taxon>
        <taxon>Marinilabiliales</taxon>
        <taxon>Marinilabiliaceae</taxon>
        <taxon>Natronoflexus</taxon>
    </lineage>
</organism>
<proteinExistence type="predicted"/>
<dbReference type="RefSeq" id="WP_132433960.1">
    <property type="nucleotide sequence ID" value="NZ_SLWK01000007.1"/>
</dbReference>
<name>A0A4R2GGX0_9BACT</name>
<gene>
    <name evidence="1" type="ORF">EV194_10710</name>
</gene>
<dbReference type="PROSITE" id="PS51257">
    <property type="entry name" value="PROKAR_LIPOPROTEIN"/>
    <property type="match status" value="1"/>
</dbReference>
<dbReference type="AlphaFoldDB" id="A0A4R2GGX0"/>
<reference evidence="1 2" key="1">
    <citation type="submission" date="2019-03" db="EMBL/GenBank/DDBJ databases">
        <title>Genomic Encyclopedia of Type Strains, Phase IV (KMG-IV): sequencing the most valuable type-strain genomes for metagenomic binning, comparative biology and taxonomic classification.</title>
        <authorList>
            <person name="Goeker M."/>
        </authorList>
    </citation>
    <scope>NUCLEOTIDE SEQUENCE [LARGE SCALE GENOMIC DNA]</scope>
    <source>
        <strain evidence="1 2">DSM 24179</strain>
    </source>
</reference>
<evidence type="ECO:0000313" key="2">
    <source>
        <dbReference type="Proteomes" id="UP000295221"/>
    </source>
</evidence>
<evidence type="ECO:0000313" key="1">
    <source>
        <dbReference type="EMBL" id="TCO07626.1"/>
    </source>
</evidence>
<dbReference type="OrthoDB" id="131899at200643"/>
<protein>
    <submittedName>
        <fullName evidence="1">Uncharacterized protein</fullName>
    </submittedName>
</protein>